<gene>
    <name evidence="2" type="ORF">I553_10022</name>
</gene>
<accession>X7YRC8</accession>
<dbReference type="EMBL" id="JAOB01000090">
    <property type="protein sequence ID" value="EUA08965.1"/>
    <property type="molecule type" value="Genomic_DNA"/>
</dbReference>
<dbReference type="AlphaFoldDB" id="X7YRC8"/>
<feature type="compositionally biased region" description="Basic residues" evidence="1">
    <location>
        <begin position="18"/>
        <end position="30"/>
    </location>
</feature>
<evidence type="ECO:0000313" key="2">
    <source>
        <dbReference type="EMBL" id="EUA08965.1"/>
    </source>
</evidence>
<comment type="caution">
    <text evidence="2">The sequence shown here is derived from an EMBL/GenBank/DDBJ whole genome shotgun (WGS) entry which is preliminary data.</text>
</comment>
<sequence>MPRTARLAKLASNVLAPPRRRPRPHQHRRSTPGSVCRIRRRHPGNRARPRRRLGATAQPFAVSTPW</sequence>
<name>X7YRC8_MYCXE</name>
<protein>
    <submittedName>
        <fullName evidence="2">Uncharacterized protein</fullName>
    </submittedName>
</protein>
<feature type="region of interest" description="Disordered" evidence="1">
    <location>
        <begin position="1"/>
        <end position="66"/>
    </location>
</feature>
<organism evidence="2">
    <name type="scientific">Mycobacterium xenopi 4042</name>
    <dbReference type="NCBI Taxonomy" id="1299334"/>
    <lineage>
        <taxon>Bacteria</taxon>
        <taxon>Bacillati</taxon>
        <taxon>Actinomycetota</taxon>
        <taxon>Actinomycetes</taxon>
        <taxon>Mycobacteriales</taxon>
        <taxon>Mycobacteriaceae</taxon>
        <taxon>Mycobacterium</taxon>
    </lineage>
</organism>
<feature type="compositionally biased region" description="Basic residues" evidence="1">
    <location>
        <begin position="37"/>
        <end position="53"/>
    </location>
</feature>
<evidence type="ECO:0000256" key="1">
    <source>
        <dbReference type="SAM" id="MobiDB-lite"/>
    </source>
</evidence>
<reference evidence="2" key="1">
    <citation type="submission" date="2014-01" db="EMBL/GenBank/DDBJ databases">
        <authorList>
            <person name="Brown-Elliot B."/>
            <person name="Wallace R."/>
            <person name="Lenaerts A."/>
            <person name="Ordway D."/>
            <person name="DeGroote M.A."/>
            <person name="Parker T."/>
            <person name="Sizemore C."/>
            <person name="Tallon L.J."/>
            <person name="Sadzewicz L.K."/>
            <person name="Sengamalay N."/>
            <person name="Fraser C.M."/>
            <person name="Hine E."/>
            <person name="Shefchek K.A."/>
            <person name="Das S.P."/>
            <person name="Tettelin H."/>
        </authorList>
    </citation>
    <scope>NUCLEOTIDE SEQUENCE [LARGE SCALE GENOMIC DNA]</scope>
    <source>
        <strain evidence="2">4042</strain>
    </source>
</reference>
<proteinExistence type="predicted"/>